<evidence type="ECO:0000256" key="4">
    <source>
        <dbReference type="ARBA" id="ARBA00017858"/>
    </source>
</evidence>
<evidence type="ECO:0000256" key="3">
    <source>
        <dbReference type="ARBA" id="ARBA00012078"/>
    </source>
</evidence>
<name>B9KBA3_THENN</name>
<evidence type="ECO:0000313" key="14">
    <source>
        <dbReference type="EMBL" id="ACM22299.1"/>
    </source>
</evidence>
<dbReference type="Pfam" id="PF00288">
    <property type="entry name" value="GHMP_kinases_N"/>
    <property type="match status" value="1"/>
</dbReference>
<dbReference type="PROSITE" id="PS00627">
    <property type="entry name" value="GHMP_KINASES_ATP"/>
    <property type="match status" value="1"/>
</dbReference>
<protein>
    <recommendedName>
        <fullName evidence="4 12">Homoserine kinase</fullName>
        <shortName evidence="12">HK</shortName>
        <shortName evidence="12">HSK</shortName>
        <ecNumber evidence="3 12">2.7.1.39</ecNumber>
    </recommendedName>
</protein>
<evidence type="ECO:0000256" key="5">
    <source>
        <dbReference type="ARBA" id="ARBA00022605"/>
    </source>
</evidence>
<dbReference type="InterPro" id="IPR006204">
    <property type="entry name" value="GHMP_kinase_N_dom"/>
</dbReference>
<dbReference type="SUPFAM" id="SSF55060">
    <property type="entry name" value="GHMP Kinase, C-terminal domain"/>
    <property type="match status" value="1"/>
</dbReference>
<dbReference type="Proteomes" id="UP000000445">
    <property type="component" value="Chromosome"/>
</dbReference>
<evidence type="ECO:0000313" key="15">
    <source>
        <dbReference type="Proteomes" id="UP000000445"/>
    </source>
</evidence>
<evidence type="ECO:0000256" key="11">
    <source>
        <dbReference type="ARBA" id="ARBA00049375"/>
    </source>
</evidence>
<keyword evidence="12" id="KW-0963">Cytoplasm</keyword>
<dbReference type="GO" id="GO:0005737">
    <property type="term" value="C:cytoplasm"/>
    <property type="evidence" value="ECO:0007669"/>
    <property type="project" value="UniProtKB-SubCell"/>
</dbReference>
<dbReference type="InterPro" id="IPR006203">
    <property type="entry name" value="GHMP_knse_ATP-bd_CS"/>
</dbReference>
<dbReference type="InterPro" id="IPR020568">
    <property type="entry name" value="Ribosomal_Su5_D2-typ_SF"/>
</dbReference>
<comment type="subcellular location">
    <subcellularLocation>
        <location evidence="12">Cytoplasm</location>
    </subcellularLocation>
</comment>
<dbReference type="PIRSF" id="PIRSF000676">
    <property type="entry name" value="Homoser_kin"/>
    <property type="match status" value="1"/>
</dbReference>
<evidence type="ECO:0000256" key="1">
    <source>
        <dbReference type="ARBA" id="ARBA00005015"/>
    </source>
</evidence>
<dbReference type="GO" id="GO:0009088">
    <property type="term" value="P:threonine biosynthetic process"/>
    <property type="evidence" value="ECO:0007669"/>
    <property type="project" value="UniProtKB-UniRule"/>
</dbReference>
<dbReference type="InterPro" id="IPR000870">
    <property type="entry name" value="Homoserine_kinase"/>
</dbReference>
<keyword evidence="15" id="KW-1185">Reference proteome</keyword>
<dbReference type="RefSeq" id="WP_012645009.1">
    <property type="nucleotide sequence ID" value="NC_011978.1"/>
</dbReference>
<evidence type="ECO:0000256" key="7">
    <source>
        <dbReference type="ARBA" id="ARBA00022697"/>
    </source>
</evidence>
<dbReference type="InterPro" id="IPR036554">
    <property type="entry name" value="GHMP_kinase_C_sf"/>
</dbReference>
<dbReference type="HAMAP" id="MF_00384">
    <property type="entry name" value="Homoser_kinase"/>
    <property type="match status" value="1"/>
</dbReference>
<keyword evidence="9 12" id="KW-0418">Kinase</keyword>
<dbReference type="HOGENOM" id="CLU_041243_0_2_0"/>
<dbReference type="SUPFAM" id="SSF54211">
    <property type="entry name" value="Ribosomal protein S5 domain 2-like"/>
    <property type="match status" value="1"/>
</dbReference>
<dbReference type="Gene3D" id="3.30.230.10">
    <property type="match status" value="1"/>
</dbReference>
<comment type="pathway">
    <text evidence="1 12">Amino-acid biosynthesis; L-threonine biosynthesis; L-threonine from L-aspartate: step 4/5.</text>
</comment>
<keyword evidence="8 12" id="KW-0547">Nucleotide-binding</keyword>
<feature type="binding site" evidence="12">
    <location>
        <begin position="83"/>
        <end position="93"/>
    </location>
    <ligand>
        <name>ATP</name>
        <dbReference type="ChEBI" id="CHEBI:30616"/>
    </ligand>
</feature>
<organism evidence="14 15">
    <name type="scientific">Thermotoga neapolitana (strain ATCC 49049 / DSM 4359 / NBRC 107923 / NS-E)</name>
    <dbReference type="NCBI Taxonomy" id="309803"/>
    <lineage>
        <taxon>Bacteria</taxon>
        <taxon>Thermotogati</taxon>
        <taxon>Thermotogota</taxon>
        <taxon>Thermotogae</taxon>
        <taxon>Thermotogales</taxon>
        <taxon>Thermotogaceae</taxon>
        <taxon>Thermotoga</taxon>
    </lineage>
</organism>
<dbReference type="PANTHER" id="PTHR20861:SF1">
    <property type="entry name" value="HOMOSERINE KINASE"/>
    <property type="match status" value="1"/>
</dbReference>
<evidence type="ECO:0000256" key="8">
    <source>
        <dbReference type="ARBA" id="ARBA00022741"/>
    </source>
</evidence>
<dbReference type="AlphaFoldDB" id="B9KBA3"/>
<dbReference type="KEGG" id="tna:CTN_0123"/>
<dbReference type="EC" id="2.7.1.39" evidence="3 12"/>
<evidence type="ECO:0000259" key="13">
    <source>
        <dbReference type="Pfam" id="PF00288"/>
    </source>
</evidence>
<dbReference type="EMBL" id="CP000916">
    <property type="protein sequence ID" value="ACM22299.1"/>
    <property type="molecule type" value="Genomic_DNA"/>
</dbReference>
<sequence>MRIMVPATTTNLGAGFDVFGLALDLFNEVFFSFDTDRTIIESTGKYAPDLENHDLFFEVFEFFEKKTGYRVPPVRISQVCNIPISSGLGSSAAVIVSALHIANVGTKANLSQWDLMKLAAEIEGHPDNVVPAFVGGLVVCYQDGENFDFEKFELDFELTFLVPSFSLCTNTMRKVLPRQVLFEDAVFNIKNSCQFLAKIASGKLNEAFKYVGDRLHQNYRINGNEKMKEFVEAILSKKPGYWFVSGSGPSVCTDLEDFEGIPYLKEVLKLKVNNRGLIISE</sequence>
<accession>B9KBA3</accession>
<keyword evidence="7 12" id="KW-0791">Threonine biosynthesis</keyword>
<dbReference type="GO" id="GO:0005524">
    <property type="term" value="F:ATP binding"/>
    <property type="evidence" value="ECO:0007669"/>
    <property type="project" value="UniProtKB-UniRule"/>
</dbReference>
<reference evidence="14 15" key="1">
    <citation type="journal article" date="2009" name="Biosci. Biotechnol. Biochem.">
        <title>WeGAS: a web-based microbial genome annotation system.</title>
        <authorList>
            <person name="Lee D."/>
            <person name="Seo H."/>
            <person name="Park C."/>
            <person name="Park K."/>
        </authorList>
    </citation>
    <scope>NUCLEOTIDE SEQUENCE [LARGE SCALE GENOMIC DNA]</scope>
    <source>
        <strain evidence="15">ATCC 49049 / DSM 4359 / NBRC 107923 / NS-E</strain>
    </source>
</reference>
<proteinExistence type="inferred from homology"/>
<keyword evidence="10 12" id="KW-0067">ATP-binding</keyword>
<dbReference type="eggNOG" id="COG0083">
    <property type="taxonomic scope" value="Bacteria"/>
</dbReference>
<evidence type="ECO:0000256" key="2">
    <source>
        <dbReference type="ARBA" id="ARBA00007370"/>
    </source>
</evidence>
<evidence type="ECO:0000256" key="9">
    <source>
        <dbReference type="ARBA" id="ARBA00022777"/>
    </source>
</evidence>
<feature type="domain" description="GHMP kinase N-terminal" evidence="13">
    <location>
        <begin position="55"/>
        <end position="136"/>
    </location>
</feature>
<dbReference type="STRING" id="309803.CTN_0123"/>
<comment type="catalytic activity">
    <reaction evidence="11 12">
        <text>L-homoserine + ATP = O-phospho-L-homoserine + ADP + H(+)</text>
        <dbReference type="Rhea" id="RHEA:13985"/>
        <dbReference type="ChEBI" id="CHEBI:15378"/>
        <dbReference type="ChEBI" id="CHEBI:30616"/>
        <dbReference type="ChEBI" id="CHEBI:57476"/>
        <dbReference type="ChEBI" id="CHEBI:57590"/>
        <dbReference type="ChEBI" id="CHEBI:456216"/>
        <dbReference type="EC" id="2.7.1.39"/>
    </reaction>
</comment>
<dbReference type="PANTHER" id="PTHR20861">
    <property type="entry name" value="HOMOSERINE/4-DIPHOSPHOCYTIDYL-2-C-METHYL-D-ERYTHRITOL KINASE"/>
    <property type="match status" value="1"/>
</dbReference>
<keyword evidence="5 12" id="KW-0028">Amino-acid biosynthesis</keyword>
<dbReference type="PRINTS" id="PR00958">
    <property type="entry name" value="HOMSERKINASE"/>
</dbReference>
<comment type="similarity">
    <text evidence="2 12">Belongs to the GHMP kinase family. Homoserine kinase subfamily.</text>
</comment>
<keyword evidence="6 12" id="KW-0808">Transferase</keyword>
<evidence type="ECO:0000256" key="6">
    <source>
        <dbReference type="ARBA" id="ARBA00022679"/>
    </source>
</evidence>
<dbReference type="Gene3D" id="3.30.70.890">
    <property type="entry name" value="GHMP kinase, C-terminal domain"/>
    <property type="match status" value="1"/>
</dbReference>
<evidence type="ECO:0000256" key="12">
    <source>
        <dbReference type="HAMAP-Rule" id="MF_00384"/>
    </source>
</evidence>
<dbReference type="UniPathway" id="UPA00050">
    <property type="reaction ID" value="UER00064"/>
</dbReference>
<dbReference type="GO" id="GO:0004413">
    <property type="term" value="F:homoserine kinase activity"/>
    <property type="evidence" value="ECO:0007669"/>
    <property type="project" value="UniProtKB-UniRule"/>
</dbReference>
<gene>
    <name evidence="12" type="primary">thrB</name>
    <name evidence="14" type="ordered locus">CTN_0123</name>
</gene>
<evidence type="ECO:0000256" key="10">
    <source>
        <dbReference type="ARBA" id="ARBA00022840"/>
    </source>
</evidence>
<dbReference type="InterPro" id="IPR014721">
    <property type="entry name" value="Ribsml_uS5_D2-typ_fold_subgr"/>
</dbReference>
<comment type="function">
    <text evidence="12">Catalyzes the ATP-dependent phosphorylation of L-homoserine to L-homoserine phosphate.</text>
</comment>